<feature type="domain" description="Ice-binding protein C-terminal" evidence="1">
    <location>
        <begin position="134"/>
        <end position="155"/>
    </location>
</feature>
<keyword evidence="3" id="KW-1185">Reference proteome</keyword>
<dbReference type="Pfam" id="PF07589">
    <property type="entry name" value="PEP-CTERM"/>
    <property type="match status" value="1"/>
</dbReference>
<dbReference type="InterPro" id="IPR013424">
    <property type="entry name" value="Ice-binding_C"/>
</dbReference>
<accession>A0A7X3KBN0</accession>
<reference evidence="2 3" key="1">
    <citation type="submission" date="2019-12" db="EMBL/GenBank/DDBJ databases">
        <authorList>
            <person name="Li C."/>
            <person name="Zhao J."/>
        </authorList>
    </citation>
    <scope>NUCLEOTIDE SEQUENCE [LARGE SCALE GENOMIC DNA]</scope>
    <source>
        <strain evidence="2 3">NEAU-DD11</strain>
    </source>
</reference>
<dbReference type="EMBL" id="WSES01000012">
    <property type="protein sequence ID" value="MVW64231.1"/>
    <property type="molecule type" value="Genomic_DNA"/>
</dbReference>
<organism evidence="2 3">
    <name type="scientific">Massilia cellulosiltytica</name>
    <dbReference type="NCBI Taxonomy" id="2683234"/>
    <lineage>
        <taxon>Bacteria</taxon>
        <taxon>Pseudomonadati</taxon>
        <taxon>Pseudomonadota</taxon>
        <taxon>Betaproteobacteria</taxon>
        <taxon>Burkholderiales</taxon>
        <taxon>Oxalobacteraceae</taxon>
        <taxon>Telluria group</taxon>
        <taxon>Massilia</taxon>
    </lineage>
</organism>
<sequence>MDGWLGDNSWVIDTDREGLFSGYFAEQGPVTVSGNNYAWNNGAQQLAITSSNLASSFDFLSVWIRQGYPKWTANSPPAPITFTGFSFDREMYSFQFSPSANYQFLQLNFRGINRLVIDNNGNEVLLDDLKVELPEPSTSALFMIGLIAVLSLSRKSGKA</sequence>
<name>A0A7X3KBN0_9BURK</name>
<proteinExistence type="predicted"/>
<dbReference type="AlphaFoldDB" id="A0A7X3KBN0"/>
<protein>
    <submittedName>
        <fullName evidence="2">PEP-CTERM sorting domain-containing protein</fullName>
    </submittedName>
</protein>
<dbReference type="Proteomes" id="UP000443353">
    <property type="component" value="Unassembled WGS sequence"/>
</dbReference>
<evidence type="ECO:0000313" key="2">
    <source>
        <dbReference type="EMBL" id="MVW64231.1"/>
    </source>
</evidence>
<gene>
    <name evidence="2" type="ORF">GPY61_30325</name>
</gene>
<evidence type="ECO:0000259" key="1">
    <source>
        <dbReference type="Pfam" id="PF07589"/>
    </source>
</evidence>
<comment type="caution">
    <text evidence="2">The sequence shown here is derived from an EMBL/GenBank/DDBJ whole genome shotgun (WGS) entry which is preliminary data.</text>
</comment>
<evidence type="ECO:0000313" key="3">
    <source>
        <dbReference type="Proteomes" id="UP000443353"/>
    </source>
</evidence>
<dbReference type="NCBIfam" id="TIGR02595">
    <property type="entry name" value="PEP_CTERM"/>
    <property type="match status" value="1"/>
</dbReference>